<evidence type="ECO:0000256" key="1">
    <source>
        <dbReference type="SAM" id="MobiDB-lite"/>
    </source>
</evidence>
<dbReference type="Pfam" id="PF04969">
    <property type="entry name" value="CS"/>
    <property type="match status" value="1"/>
</dbReference>
<dbReference type="CDD" id="cd03112">
    <property type="entry name" value="CobW-like"/>
    <property type="match status" value="1"/>
</dbReference>
<dbReference type="AlphaFoldDB" id="A0A813GQV6"/>
<feature type="region of interest" description="Disordered" evidence="1">
    <location>
        <begin position="614"/>
        <end position="644"/>
    </location>
</feature>
<keyword evidence="4" id="KW-1185">Reference proteome</keyword>
<evidence type="ECO:0000313" key="4">
    <source>
        <dbReference type="Proteomes" id="UP000654075"/>
    </source>
</evidence>
<dbReference type="InterPro" id="IPR027417">
    <property type="entry name" value="P-loop_NTPase"/>
</dbReference>
<feature type="domain" description="CS" evidence="2">
    <location>
        <begin position="261"/>
        <end position="354"/>
    </location>
</feature>
<dbReference type="PROSITE" id="PS51203">
    <property type="entry name" value="CS"/>
    <property type="match status" value="1"/>
</dbReference>
<sequence length="676" mass="75385">MPLTFNFGEENRPELFEGKPKTPVTLLSGFLGTGKTTLLKHLLENQDGVRIGVVVNDVAAVNIDSQLVRRYETGLVEVTELQNGCVCCSSADDLFTAVQNIVMRSKDYPFEHIVVELSGVGEPEAVKRNWAIAFECTMPVALRTEIKRVVTVVDASTFGRDWLDTRQAQERNEEVHGDKHDEKNTARLENVGQLLAEQVEWADALVVNMTDLASEEELRTTLEVVRALNSKASICQAEFGRVQPLTVLPSVPKGLRSRESGRGEGYSWSQTPSELVVRMPIDAAIKSRDVDLKVGKRTLRLGLKSRSAPRLEGKLSAELSHIDDVMFEIESSGSDRCVVLTLEKARAGMWPDIWDVKEEQEVVEGDDRPCGSGCGDPSHGHSHGAEHGHGHNGLSSGNRAEARFGIHSFAFRRRRPFSSTRLQALLKAWPTPRKELFSLADLDDDAEEVEVLTFDEVSEPSSSSRACPASAEKPCRPSNLDSVLRPVLRSKGFCWLDSEPLKQHVWSQAGRTLAVNPADWWWTSLGPEQLKFKVTYPGVEAEYEMARREKWDRETGDRRQELVFIGASQMLESAIVPLLEGCLLTDEEYASFCARTQALRVPDDEFHVNDLLKSLGAGKPEDSPAGRNETAEHEEEERLRRRKDREDTDFLRSLGVGLDLEQIDEANGPESFEAID</sequence>
<comment type="caution">
    <text evidence="3">The sequence shown here is derived from an EMBL/GenBank/DDBJ whole genome shotgun (WGS) entry which is preliminary data.</text>
</comment>
<dbReference type="Pfam" id="PF02492">
    <property type="entry name" value="cobW"/>
    <property type="match status" value="1"/>
</dbReference>
<dbReference type="PANTHER" id="PTHR43603">
    <property type="entry name" value="COBW DOMAIN-CONTAINING PROTEIN DDB_G0274527"/>
    <property type="match status" value="1"/>
</dbReference>
<dbReference type="EMBL" id="CAJNNV010029234">
    <property type="protein sequence ID" value="CAE8627674.1"/>
    <property type="molecule type" value="Genomic_DNA"/>
</dbReference>
<feature type="region of interest" description="Disordered" evidence="1">
    <location>
        <begin position="365"/>
        <end position="396"/>
    </location>
</feature>
<reference evidence="3" key="1">
    <citation type="submission" date="2021-02" db="EMBL/GenBank/DDBJ databases">
        <authorList>
            <person name="Dougan E. K."/>
            <person name="Rhodes N."/>
            <person name="Thang M."/>
            <person name="Chan C."/>
        </authorList>
    </citation>
    <scope>NUCLEOTIDE SEQUENCE</scope>
</reference>
<dbReference type="InterPro" id="IPR007052">
    <property type="entry name" value="CS_dom"/>
</dbReference>
<dbReference type="PANTHER" id="PTHR43603:SF1">
    <property type="entry name" value="ZINC-REGULATED GTPASE METALLOPROTEIN ACTIVATOR 1"/>
    <property type="match status" value="1"/>
</dbReference>
<dbReference type="SMART" id="SM00833">
    <property type="entry name" value="CobW_C"/>
    <property type="match status" value="1"/>
</dbReference>
<dbReference type="Gene3D" id="3.40.50.300">
    <property type="entry name" value="P-loop containing nucleotide triphosphate hydrolases"/>
    <property type="match status" value="1"/>
</dbReference>
<accession>A0A813GQV6</accession>
<dbReference type="InterPro" id="IPR011629">
    <property type="entry name" value="CobW-like_C"/>
</dbReference>
<dbReference type="OrthoDB" id="272672at2759"/>
<dbReference type="Pfam" id="PF07683">
    <property type="entry name" value="CobW_C"/>
    <property type="match status" value="1"/>
</dbReference>
<dbReference type="OMA" id="MEEDWIS"/>
<dbReference type="SUPFAM" id="SSF90002">
    <property type="entry name" value="Hypothetical protein YjiA, C-terminal domain"/>
    <property type="match status" value="1"/>
</dbReference>
<dbReference type="Proteomes" id="UP000654075">
    <property type="component" value="Unassembled WGS sequence"/>
</dbReference>
<dbReference type="SUPFAM" id="SSF49764">
    <property type="entry name" value="HSP20-like chaperones"/>
    <property type="match status" value="1"/>
</dbReference>
<dbReference type="CDD" id="cd06467">
    <property type="entry name" value="p23_NUDC_like"/>
    <property type="match status" value="1"/>
</dbReference>
<evidence type="ECO:0000259" key="2">
    <source>
        <dbReference type="PROSITE" id="PS51203"/>
    </source>
</evidence>
<proteinExistence type="predicted"/>
<dbReference type="InterPro" id="IPR051927">
    <property type="entry name" value="Zn_Chap_cDPG_Synth"/>
</dbReference>
<dbReference type="SUPFAM" id="SSF52540">
    <property type="entry name" value="P-loop containing nucleoside triphosphate hydrolases"/>
    <property type="match status" value="1"/>
</dbReference>
<dbReference type="InterPro" id="IPR003495">
    <property type="entry name" value="CobW/HypB/UreG_nucleotide-bd"/>
</dbReference>
<dbReference type="Gene3D" id="2.60.40.790">
    <property type="match status" value="1"/>
</dbReference>
<evidence type="ECO:0000313" key="3">
    <source>
        <dbReference type="EMBL" id="CAE8627674.1"/>
    </source>
</evidence>
<name>A0A813GQV6_POLGL</name>
<gene>
    <name evidence="3" type="ORF">PGLA1383_LOCUS44403</name>
</gene>
<organism evidence="3 4">
    <name type="scientific">Polarella glacialis</name>
    <name type="common">Dinoflagellate</name>
    <dbReference type="NCBI Taxonomy" id="89957"/>
    <lineage>
        <taxon>Eukaryota</taxon>
        <taxon>Sar</taxon>
        <taxon>Alveolata</taxon>
        <taxon>Dinophyceae</taxon>
        <taxon>Suessiales</taxon>
        <taxon>Suessiaceae</taxon>
        <taxon>Polarella</taxon>
    </lineage>
</organism>
<dbReference type="InterPro" id="IPR008978">
    <property type="entry name" value="HSP20-like_chaperone"/>
</dbReference>
<protein>
    <recommendedName>
        <fullName evidence="2">CS domain-containing protein</fullName>
    </recommendedName>
</protein>